<feature type="domain" description="DUF2147" evidence="2">
    <location>
        <begin position="34"/>
        <end position="139"/>
    </location>
</feature>
<dbReference type="EMBL" id="BPQP01000004">
    <property type="protein sequence ID" value="GJD93004.1"/>
    <property type="molecule type" value="Genomic_DNA"/>
</dbReference>
<protein>
    <recommendedName>
        <fullName evidence="2">DUF2147 domain-containing protein</fullName>
    </recommendedName>
</protein>
<gene>
    <name evidence="3" type="ORF">OCOJLMKI_0190</name>
</gene>
<evidence type="ECO:0000313" key="3">
    <source>
        <dbReference type="EMBL" id="GJD93004.1"/>
    </source>
</evidence>
<dbReference type="Gene3D" id="2.40.128.520">
    <property type="match status" value="1"/>
</dbReference>
<sequence length="141" mass="14416">MNFGHRARLGLAGTLLAGLVLGGSALAQTGDASGVWLTETGDSKVRLSRCGGGYCGTIVSTSGAGVDVNNPDASKRSRSLVGVQIVNASSAGSDGYEGTLYNPKDGKTYSGTLKVKGPGTVEVAGCVMSVFCKRQTWKRVN</sequence>
<evidence type="ECO:0000256" key="1">
    <source>
        <dbReference type="SAM" id="SignalP"/>
    </source>
</evidence>
<dbReference type="PANTHER" id="PTHR36919">
    <property type="entry name" value="BLR1215 PROTEIN"/>
    <property type="match status" value="1"/>
</dbReference>
<reference evidence="3" key="1">
    <citation type="journal article" date="2021" name="Front. Microbiol.">
        <title>Comprehensive Comparative Genomics and Phenotyping of Methylobacterium Species.</title>
        <authorList>
            <person name="Alessa O."/>
            <person name="Ogura Y."/>
            <person name="Fujitani Y."/>
            <person name="Takami H."/>
            <person name="Hayashi T."/>
            <person name="Sahin N."/>
            <person name="Tani A."/>
        </authorList>
    </citation>
    <scope>NUCLEOTIDE SEQUENCE</scope>
    <source>
        <strain evidence="3">DSM 19015</strain>
    </source>
</reference>
<keyword evidence="1" id="KW-0732">Signal</keyword>
<comment type="caution">
    <text evidence="3">The sequence shown here is derived from an EMBL/GenBank/DDBJ whole genome shotgun (WGS) entry which is preliminary data.</text>
</comment>
<dbReference type="Pfam" id="PF09917">
    <property type="entry name" value="DUF2147"/>
    <property type="match status" value="1"/>
</dbReference>
<dbReference type="InterPro" id="IPR019223">
    <property type="entry name" value="DUF2147"/>
</dbReference>
<feature type="signal peptide" evidence="1">
    <location>
        <begin position="1"/>
        <end position="27"/>
    </location>
</feature>
<organism evidence="3 4">
    <name type="scientific">Methylobacterium iners</name>
    <dbReference type="NCBI Taxonomy" id="418707"/>
    <lineage>
        <taxon>Bacteria</taxon>
        <taxon>Pseudomonadati</taxon>
        <taxon>Pseudomonadota</taxon>
        <taxon>Alphaproteobacteria</taxon>
        <taxon>Hyphomicrobiales</taxon>
        <taxon>Methylobacteriaceae</taxon>
        <taxon>Methylobacterium</taxon>
    </lineage>
</organism>
<name>A0ABQ4RS26_9HYPH</name>
<dbReference type="RefSeq" id="WP_238242189.1">
    <property type="nucleotide sequence ID" value="NZ_BPQP01000004.1"/>
</dbReference>
<dbReference type="Proteomes" id="UP001055125">
    <property type="component" value="Unassembled WGS sequence"/>
</dbReference>
<proteinExistence type="predicted"/>
<feature type="chain" id="PRO_5047439627" description="DUF2147 domain-containing protein" evidence="1">
    <location>
        <begin position="28"/>
        <end position="141"/>
    </location>
</feature>
<reference evidence="3" key="2">
    <citation type="submission" date="2021-08" db="EMBL/GenBank/DDBJ databases">
        <authorList>
            <person name="Tani A."/>
            <person name="Ola A."/>
            <person name="Ogura Y."/>
            <person name="Katsura K."/>
            <person name="Hayashi T."/>
        </authorList>
    </citation>
    <scope>NUCLEOTIDE SEQUENCE</scope>
    <source>
        <strain evidence="3">DSM 19015</strain>
    </source>
</reference>
<evidence type="ECO:0000259" key="2">
    <source>
        <dbReference type="Pfam" id="PF09917"/>
    </source>
</evidence>
<keyword evidence="4" id="KW-1185">Reference proteome</keyword>
<dbReference type="PANTHER" id="PTHR36919:SF2">
    <property type="entry name" value="BLL6627 PROTEIN"/>
    <property type="match status" value="1"/>
</dbReference>
<accession>A0ABQ4RS26</accession>
<evidence type="ECO:0000313" key="4">
    <source>
        <dbReference type="Proteomes" id="UP001055125"/>
    </source>
</evidence>